<dbReference type="CDD" id="cd00030">
    <property type="entry name" value="C2"/>
    <property type="match status" value="1"/>
</dbReference>
<evidence type="ECO:0000256" key="1">
    <source>
        <dbReference type="SAM" id="Coils"/>
    </source>
</evidence>
<feature type="compositionally biased region" description="Low complexity" evidence="2">
    <location>
        <begin position="713"/>
        <end position="729"/>
    </location>
</feature>
<dbReference type="AlphaFoldDB" id="K2N6J3"/>
<dbReference type="Proteomes" id="UP000007350">
    <property type="component" value="Unassembled WGS sequence"/>
</dbReference>
<dbReference type="GO" id="GO:0016460">
    <property type="term" value="C:myosin II complex"/>
    <property type="evidence" value="ECO:0007669"/>
    <property type="project" value="TreeGrafter"/>
</dbReference>
<dbReference type="InterPro" id="IPR000008">
    <property type="entry name" value="C2_dom"/>
</dbReference>
<evidence type="ECO:0000259" key="3">
    <source>
        <dbReference type="PROSITE" id="PS50004"/>
    </source>
</evidence>
<protein>
    <recommendedName>
        <fullName evidence="3">C2 domain-containing protein</fullName>
    </recommendedName>
</protein>
<dbReference type="PANTHER" id="PTHR45615:SF40">
    <property type="entry name" value="MYOSIN HEAVY CHAIN, NON-MUSCLE"/>
    <property type="match status" value="1"/>
</dbReference>
<dbReference type="GO" id="GO:0000146">
    <property type="term" value="F:microfilament motor activity"/>
    <property type="evidence" value="ECO:0007669"/>
    <property type="project" value="TreeGrafter"/>
</dbReference>
<feature type="region of interest" description="Disordered" evidence="2">
    <location>
        <begin position="708"/>
        <end position="750"/>
    </location>
</feature>
<dbReference type="OrthoDB" id="271924at2759"/>
<name>K2N6J3_TRYCR</name>
<feature type="coiled-coil region" evidence="1">
    <location>
        <begin position="318"/>
        <end position="373"/>
    </location>
</feature>
<reference evidence="4 5" key="1">
    <citation type="journal article" date="2012" name="BMC Genomics">
        <title>Comparative genomic analysis of human infective Trypanosoma cruzi lineages with the bat-restricted subspecies T. cruzi marinkellei.</title>
        <authorList>
            <person name="Franzen O."/>
            <person name="Talavera-Lopez C."/>
            <person name="Ochaya S."/>
            <person name="Butler C.E."/>
            <person name="Messenger L.A."/>
            <person name="Lewis M.D."/>
            <person name="Llewellyn M.S."/>
            <person name="Marinkelle C.J."/>
            <person name="Tyler K.M."/>
            <person name="Miles M.A."/>
            <person name="Andersson B."/>
        </authorList>
    </citation>
    <scope>NUCLEOTIDE SEQUENCE [LARGE SCALE GENOMIC DNA]</scope>
    <source>
        <strain evidence="4 5">B7</strain>
    </source>
</reference>
<dbReference type="EMBL" id="AHKC01009140">
    <property type="protein sequence ID" value="EKF33564.1"/>
    <property type="molecule type" value="Genomic_DNA"/>
</dbReference>
<dbReference type="PANTHER" id="PTHR45615">
    <property type="entry name" value="MYOSIN HEAVY CHAIN, NON-MUSCLE"/>
    <property type="match status" value="1"/>
</dbReference>
<evidence type="ECO:0000256" key="2">
    <source>
        <dbReference type="SAM" id="MobiDB-lite"/>
    </source>
</evidence>
<feature type="domain" description="C2" evidence="3">
    <location>
        <begin position="742"/>
        <end position="863"/>
    </location>
</feature>
<dbReference type="Gene3D" id="2.60.40.150">
    <property type="entry name" value="C2 domain"/>
    <property type="match status" value="1"/>
</dbReference>
<proteinExistence type="predicted"/>
<dbReference type="PROSITE" id="PS50004">
    <property type="entry name" value="C2"/>
    <property type="match status" value="1"/>
</dbReference>
<dbReference type="GO" id="GO:0005737">
    <property type="term" value="C:cytoplasm"/>
    <property type="evidence" value="ECO:0007669"/>
    <property type="project" value="TreeGrafter"/>
</dbReference>
<dbReference type="SUPFAM" id="SSF49562">
    <property type="entry name" value="C2 domain (Calcium/lipid-binding domain, CaLB)"/>
    <property type="match status" value="1"/>
</dbReference>
<accession>K2N6J3</accession>
<dbReference type="Pfam" id="PF00168">
    <property type="entry name" value="C2"/>
    <property type="match status" value="1"/>
</dbReference>
<gene>
    <name evidence="4" type="ORF">MOQ_002568</name>
</gene>
<keyword evidence="1" id="KW-0175">Coiled coil</keyword>
<evidence type="ECO:0000313" key="5">
    <source>
        <dbReference type="Proteomes" id="UP000007350"/>
    </source>
</evidence>
<dbReference type="GO" id="GO:0032982">
    <property type="term" value="C:myosin filament"/>
    <property type="evidence" value="ECO:0007669"/>
    <property type="project" value="TreeGrafter"/>
</dbReference>
<keyword evidence="5" id="KW-1185">Reference proteome</keyword>
<organism evidence="4 5">
    <name type="scientific">Trypanosoma cruzi marinkellei</name>
    <dbReference type="NCBI Taxonomy" id="85056"/>
    <lineage>
        <taxon>Eukaryota</taxon>
        <taxon>Discoba</taxon>
        <taxon>Euglenozoa</taxon>
        <taxon>Kinetoplastea</taxon>
        <taxon>Metakinetoplastina</taxon>
        <taxon>Trypanosomatida</taxon>
        <taxon>Trypanosomatidae</taxon>
        <taxon>Trypanosoma</taxon>
        <taxon>Schizotrypanum</taxon>
    </lineage>
</organism>
<feature type="coiled-coil region" evidence="1">
    <location>
        <begin position="11"/>
        <end position="168"/>
    </location>
</feature>
<sequence>MLSTEWMQRKNIEYKQKLEEINEVCAQLKEQLATKELNEYEQEVRIRDLKAQLKELSDVENNLSLANRNARVLEEENNALLMKLKLGDKMNASAVHGEAVKLIEENNRLRSEIEELRALNNKAIQREYQLEQKCKIFTEQQEKADAQILALKKKNNEMEERLREERHQWTIAKEVWETERARYVQDYEELLASIQRFDGATQQRESRDNKERGSEQQLQQTLLKEDIAELEEKMRLAEDRFRKKERGWWQLEAALRSEIELLKNNNEQGGKEVYRAFQDQLASFKQEVTAFRGERRASRAPFSFPIGETPTDDADVRISELESEVQMNTNRIKALEEINRTLSQKNTHLLKENEKLREEIDDLQDKCSRIEDRTSEREVRIKELEVLLASAQKNNILSGVSSIENETKREKFSDAESENILRESERLRASLPRHEIRTADLKGFHEQQIALQETSQNGQMAQVGDPLRQSEVFRSRPSPWNSGKLSAADRLQELQELMLRENENNLRKKTGMDSFVVDRLSKDKIDCIDDVMRALEAAWANEDEFRKEIKKLSRENAELACAMGSGEQRGREDELRRYLQHLADREEERQKDIYRYQVEKDRLTDQVGGLQYDNKLKDDKINDLEARLKELENCLKNGEYLSRNKNEDKKEGEMENRMRRLEEAVAEKEADLKGVSKSRDKRVQELNDQLEKMRNANDGLWKQLVNFQEKNSPSRGRPSSGRASRTPRGSARRHSIEHFSYSQPSTQLSEEKRRTVVADGAHLAVTIVELSDVMRNSKPITEPGYVIIKVKSVKEKYKTSVKELASVIRFNETFVFYLAQPDEDVITLHVYYKAKNSSREYHIGDACFAMASLYRGVPRERLAIVAQNPGTKDARRSAQVEVIMQSDDFGKMTVPTEAEIEDEKLRFSELLKRMEISSPENLHCADVLMAANSVS</sequence>
<feature type="coiled-coil region" evidence="1">
    <location>
        <begin position="220"/>
        <end position="247"/>
    </location>
</feature>
<comment type="caution">
    <text evidence="4">The sequence shown here is derived from an EMBL/GenBank/DDBJ whole genome shotgun (WGS) entry which is preliminary data.</text>
</comment>
<dbReference type="InterPro" id="IPR035892">
    <property type="entry name" value="C2_domain_sf"/>
</dbReference>
<evidence type="ECO:0000313" key="4">
    <source>
        <dbReference type="EMBL" id="EKF33564.1"/>
    </source>
</evidence>
<dbReference type="GO" id="GO:0051015">
    <property type="term" value="F:actin filament binding"/>
    <property type="evidence" value="ECO:0007669"/>
    <property type="project" value="TreeGrafter"/>
</dbReference>
<dbReference type="SMART" id="SM00239">
    <property type="entry name" value="C2"/>
    <property type="match status" value="1"/>
</dbReference>
<feature type="coiled-coil region" evidence="1">
    <location>
        <begin position="614"/>
        <end position="703"/>
    </location>
</feature>